<dbReference type="Proteomes" id="UP001149090">
    <property type="component" value="Unassembled WGS sequence"/>
</dbReference>
<dbReference type="PANTHER" id="PTHR22605:SF16">
    <property type="entry name" value="E3 UBIQUITIN-PROTEIN LIGASE RNF213"/>
    <property type="match status" value="1"/>
</dbReference>
<dbReference type="PROSITE" id="PS51419">
    <property type="entry name" value="RAB"/>
    <property type="match status" value="1"/>
</dbReference>
<feature type="coiled-coil region" evidence="1">
    <location>
        <begin position="54"/>
        <end position="128"/>
    </location>
</feature>
<reference evidence="2" key="1">
    <citation type="submission" date="2022-10" db="EMBL/GenBank/DDBJ databases">
        <title>Novel sulphate-reducing endosymbionts in the free-living metamonad Anaeramoeba.</title>
        <authorList>
            <person name="Jerlstrom-Hultqvist J."/>
            <person name="Cepicka I."/>
            <person name="Gallot-Lavallee L."/>
            <person name="Salas-Leiva D."/>
            <person name="Curtis B.A."/>
            <person name="Zahonova K."/>
            <person name="Pipaliya S."/>
            <person name="Dacks J."/>
            <person name="Roger A.J."/>
        </authorList>
    </citation>
    <scope>NUCLEOTIDE SEQUENCE</scope>
    <source>
        <strain evidence="2">BMAN</strain>
    </source>
</reference>
<comment type="caution">
    <text evidence="2">The sequence shown here is derived from an EMBL/GenBank/DDBJ whole genome shotgun (WGS) entry which is preliminary data.</text>
</comment>
<sequence length="1629" mass="196163">MLDLFESDKSINEIKKSIQNLKIKEEIIQNFYKMKQTQIFQKIYWNEYQQSLINEKKKISFEDLQNKIKQIQDDLIKKTKLISNQKMKIKQFENLFLKIIENEKTKELLEKENENEKKKELLENEIKLLFEISNIPKDKKIKQICSPILKYQEDRKNYSKIPYWFILVVPLFKYENEFYSNFFNPNLKNEKEMKDLSKISQIFQEIYKFIGSTLNKKYNFELLHQSIQILQKLKNDKEFKEIFDKINNNNLKQTKKYLQNLREEFKEYLYNEKLFKSFNDIFEIIIKIYQKINPSQKKLEKIFKKIEELILLQKEKETEEERNFTKQLDDLFSEFINNNNNNNNIQFILSIFSKEQIFSIIKEFHFENKNNNSLSLLKSFKPNLKNEEFKNFKIQISQIKIDSNFFKTFINKLEKLIPIKNSIKQRIIKIDENILKKSNSQFNQIFDNQNQNQNQKFFFYKLEKEKEIYEIVTSLYLGYCNHFPLKENVLFCDSNSTKNDINNFFNIYQIYNEKYENIPKNKYLFSIIHSHKLSQECLKVLTEKIQNISFTIHFPLLIFFYEEKIGSFRIVNQFPKCLITNKIKILSKKKITQIYKKYHKLYPKIQLFTSKISGMGKTYQIHKKYNEKYQKENYLYFNIILSKEISNDFIKDKQKEKKFFHIELPFSPNLETLDFIWGFTMWNLFENKREKSSNFIFDFNQEDLNNCFLAFEIPSNRKENSENGLNNFQSLKYFQEKECQVNYDEFSFIKFKLNPNFIIEKIEDKKLKNVAKLIELSNNNFKQFKNLQIEKRKEFINQEPDKKEFFNLIEKKILQKLPGQPLTFRIIFIICSILKSQIILLQNCQFLDSNKLLLLGLLKEENEEIYEKFISHLFSFYLDSIVNISSRYLKWSTKIEKLETNEFEDFSNLLKDRIDWNQKFFTFPIFLNQLKNEEQLEMIIISNNQIKSLFNQKLEKFLNNNVLIKIYENFQNDEEKIEIEKEMILKILNSFNSKQDIKDYPKFITSNNLMKLINIHYRLIAKLPVIFIEGNDYEKNLLIHYLLEEILKQKLIILNINSKTNKKDIEQIIEKAENIIKEKPNSKINILFNDFNTGSKECIILLKKILIDRSFDLLNLPYEINLLASIKSFQSKKYSSQIKPNESNESNIIEEIISKPQLIPDSFFEDIYDFGNLSEKGENNYIFSMIYQKFPKNLINIDKEKIIQIILETINFSRNYIQQQNKTNYSIQSLQDVFIFLNIFQWLIEKEICKKLNYPSNTNRIIFRESMLLSLFVVYGSYFIGEEKDKFLLKVEENFKKIKITISKKSFQSIFNSFSSSKNENQILKQWKLPQIKRFKIQCSQIFTQEYLQNQFQNIKKQKQQQNIPIIILKNFTNLSKENLIMIHSKIKKIMNKMIYNSNSNSKFTLILLTNINTNFEISGLTSRNLLLNLNRNQLEIVTKEIIKSFSKKIRRNYPNIFVELFSKIYQNQNEIISKQFKTILQENQPPLNFYGIKDYQYFLNNIGFYYGNEQKKKGILDICYESLFRNFGIKSKILNQILKNSKIEGFEKLPKFNPFQSIKENIQKLTKENEIQKYSDFIKTSRHLMIFIPNISIFSIILQYFSRNSIILFDSNSLIKSESQIEKEKSRN</sequence>
<evidence type="ECO:0000256" key="1">
    <source>
        <dbReference type="SAM" id="Coils"/>
    </source>
</evidence>
<dbReference type="EMBL" id="JAPDFW010000110">
    <property type="protein sequence ID" value="KAJ5068982.1"/>
    <property type="molecule type" value="Genomic_DNA"/>
</dbReference>
<accession>A0A9Q0R6D5</accession>
<gene>
    <name evidence="2" type="ORF">M0811_12019</name>
</gene>
<evidence type="ECO:0000313" key="2">
    <source>
        <dbReference type="EMBL" id="KAJ5068982.1"/>
    </source>
</evidence>
<dbReference type="PANTHER" id="PTHR22605">
    <property type="entry name" value="RZ-TYPE DOMAIN-CONTAINING PROTEIN"/>
    <property type="match status" value="1"/>
</dbReference>
<dbReference type="GO" id="GO:0004842">
    <property type="term" value="F:ubiquitin-protein transferase activity"/>
    <property type="evidence" value="ECO:0007669"/>
    <property type="project" value="InterPro"/>
</dbReference>
<organism evidence="2 3">
    <name type="scientific">Anaeramoeba ignava</name>
    <name type="common">Anaerobic marine amoeba</name>
    <dbReference type="NCBI Taxonomy" id="1746090"/>
    <lineage>
        <taxon>Eukaryota</taxon>
        <taxon>Metamonada</taxon>
        <taxon>Anaeramoebidae</taxon>
        <taxon>Anaeramoeba</taxon>
    </lineage>
</organism>
<dbReference type="GO" id="GO:0016887">
    <property type="term" value="F:ATP hydrolysis activity"/>
    <property type="evidence" value="ECO:0007669"/>
    <property type="project" value="InterPro"/>
</dbReference>
<dbReference type="OrthoDB" id="19599at2759"/>
<keyword evidence="1" id="KW-0175">Coiled coil</keyword>
<proteinExistence type="predicted"/>
<keyword evidence="3" id="KW-1185">Reference proteome</keyword>
<protein>
    <submittedName>
        <fullName evidence="2">Uncharacterized protein</fullName>
    </submittedName>
</protein>
<dbReference type="InterPro" id="IPR031248">
    <property type="entry name" value="RNF213"/>
</dbReference>
<name>A0A9Q0R6D5_ANAIG</name>
<evidence type="ECO:0000313" key="3">
    <source>
        <dbReference type="Proteomes" id="UP001149090"/>
    </source>
</evidence>